<evidence type="ECO:0000313" key="3">
    <source>
        <dbReference type="EMBL" id="TWT87144.1"/>
    </source>
</evidence>
<dbReference type="SMART" id="SM00347">
    <property type="entry name" value="HTH_MARR"/>
    <property type="match status" value="1"/>
</dbReference>
<gene>
    <name evidence="3" type="ORF">Mal64_26790</name>
</gene>
<dbReference type="GO" id="GO:0003700">
    <property type="term" value="F:DNA-binding transcription factor activity"/>
    <property type="evidence" value="ECO:0007669"/>
    <property type="project" value="InterPro"/>
</dbReference>
<dbReference type="InterPro" id="IPR039422">
    <property type="entry name" value="MarR/SlyA-like"/>
</dbReference>
<reference evidence="3 4" key="1">
    <citation type="submission" date="2019-02" db="EMBL/GenBank/DDBJ databases">
        <title>Deep-cultivation of Planctomycetes and their phenomic and genomic characterization uncovers novel biology.</title>
        <authorList>
            <person name="Wiegand S."/>
            <person name="Jogler M."/>
            <person name="Boedeker C."/>
            <person name="Pinto D."/>
            <person name="Vollmers J."/>
            <person name="Rivas-Marin E."/>
            <person name="Kohn T."/>
            <person name="Peeters S.H."/>
            <person name="Heuer A."/>
            <person name="Rast P."/>
            <person name="Oberbeckmann S."/>
            <person name="Bunk B."/>
            <person name="Jeske O."/>
            <person name="Meyerdierks A."/>
            <person name="Storesund J.E."/>
            <person name="Kallscheuer N."/>
            <person name="Luecker S."/>
            <person name="Lage O.M."/>
            <person name="Pohl T."/>
            <person name="Merkel B.J."/>
            <person name="Hornburger P."/>
            <person name="Mueller R.-W."/>
            <person name="Bruemmer F."/>
            <person name="Labrenz M."/>
            <person name="Spormann A.M."/>
            <person name="Op Den Camp H."/>
            <person name="Overmann J."/>
            <person name="Amann R."/>
            <person name="Jetten M.S.M."/>
            <person name="Mascher T."/>
            <person name="Medema M.H."/>
            <person name="Devos D.P."/>
            <person name="Kaster A.-K."/>
            <person name="Ovreas L."/>
            <person name="Rohde M."/>
            <person name="Galperin M.Y."/>
            <person name="Jogler C."/>
        </authorList>
    </citation>
    <scope>NUCLEOTIDE SEQUENCE [LARGE SCALE GENOMIC DNA]</scope>
    <source>
        <strain evidence="3 4">Mal64</strain>
    </source>
</reference>
<organism evidence="3 4">
    <name type="scientific">Pseudobythopirellula maris</name>
    <dbReference type="NCBI Taxonomy" id="2527991"/>
    <lineage>
        <taxon>Bacteria</taxon>
        <taxon>Pseudomonadati</taxon>
        <taxon>Planctomycetota</taxon>
        <taxon>Planctomycetia</taxon>
        <taxon>Pirellulales</taxon>
        <taxon>Lacipirellulaceae</taxon>
        <taxon>Pseudobythopirellula</taxon>
    </lineage>
</organism>
<proteinExistence type="predicted"/>
<dbReference type="OrthoDB" id="215188at2"/>
<dbReference type="AlphaFoldDB" id="A0A5C5ZIF7"/>
<dbReference type="PANTHER" id="PTHR33164:SF89">
    <property type="entry name" value="MARR FAMILY REGULATORY PROTEIN"/>
    <property type="match status" value="1"/>
</dbReference>
<dbReference type="Pfam" id="PF01047">
    <property type="entry name" value="MarR"/>
    <property type="match status" value="1"/>
</dbReference>
<dbReference type="GO" id="GO:0006950">
    <property type="term" value="P:response to stress"/>
    <property type="evidence" value="ECO:0007669"/>
    <property type="project" value="TreeGrafter"/>
</dbReference>
<dbReference type="Gene3D" id="1.10.10.10">
    <property type="entry name" value="Winged helix-like DNA-binding domain superfamily/Winged helix DNA-binding domain"/>
    <property type="match status" value="1"/>
</dbReference>
<dbReference type="SUPFAM" id="SSF46785">
    <property type="entry name" value="Winged helix' DNA-binding domain"/>
    <property type="match status" value="1"/>
</dbReference>
<dbReference type="CDD" id="cd00090">
    <property type="entry name" value="HTH_ARSR"/>
    <property type="match status" value="1"/>
</dbReference>
<dbReference type="RefSeq" id="WP_146401026.1">
    <property type="nucleotide sequence ID" value="NZ_SJPQ01000003.1"/>
</dbReference>
<evidence type="ECO:0000259" key="2">
    <source>
        <dbReference type="PROSITE" id="PS50995"/>
    </source>
</evidence>
<keyword evidence="4" id="KW-1185">Reference proteome</keyword>
<protein>
    <submittedName>
        <fullName evidence="3">Transcriptional repressor MprA</fullName>
    </submittedName>
</protein>
<evidence type="ECO:0000313" key="4">
    <source>
        <dbReference type="Proteomes" id="UP000315440"/>
    </source>
</evidence>
<evidence type="ECO:0000256" key="1">
    <source>
        <dbReference type="SAM" id="MobiDB-lite"/>
    </source>
</evidence>
<comment type="caution">
    <text evidence="3">The sequence shown here is derived from an EMBL/GenBank/DDBJ whole genome shotgun (WGS) entry which is preliminary data.</text>
</comment>
<dbReference type="InterPro" id="IPR011991">
    <property type="entry name" value="ArsR-like_HTH"/>
</dbReference>
<dbReference type="InterPro" id="IPR036388">
    <property type="entry name" value="WH-like_DNA-bd_sf"/>
</dbReference>
<feature type="domain" description="HTH marR-type" evidence="2">
    <location>
        <begin position="24"/>
        <end position="159"/>
    </location>
</feature>
<accession>A0A5C5ZIF7</accession>
<name>A0A5C5ZIF7_9BACT</name>
<dbReference type="PANTHER" id="PTHR33164">
    <property type="entry name" value="TRANSCRIPTIONAL REGULATOR, MARR FAMILY"/>
    <property type="match status" value="1"/>
</dbReference>
<dbReference type="InterPro" id="IPR000835">
    <property type="entry name" value="HTH_MarR-typ"/>
</dbReference>
<dbReference type="PROSITE" id="PS50995">
    <property type="entry name" value="HTH_MARR_2"/>
    <property type="match status" value="1"/>
</dbReference>
<feature type="region of interest" description="Disordered" evidence="1">
    <location>
        <begin position="1"/>
        <end position="20"/>
    </location>
</feature>
<feature type="compositionally biased region" description="Basic and acidic residues" evidence="1">
    <location>
        <begin position="1"/>
        <end position="10"/>
    </location>
</feature>
<dbReference type="EMBL" id="SJPQ01000003">
    <property type="protein sequence ID" value="TWT87144.1"/>
    <property type="molecule type" value="Genomic_DNA"/>
</dbReference>
<dbReference type="InterPro" id="IPR036390">
    <property type="entry name" value="WH_DNA-bd_sf"/>
</dbReference>
<dbReference type="Proteomes" id="UP000315440">
    <property type="component" value="Unassembled WGS sequence"/>
</dbReference>
<dbReference type="PRINTS" id="PR00598">
    <property type="entry name" value="HTHMARR"/>
</dbReference>
<sequence length="182" mass="20096">MPNGRNETKRKQVASQATPGDAVADRILKAIRRVLRRTADHSRQLAKEAGLSATQLICLRLIGEAGAKDQITAAQLTETVQLSPATVSRILDRLDHLGLITRERATEDRRRVLLRVTPGGRSKIRKLPMPLQERFLTRLNALSDAERQNLLTSLETIVEMMGAEELDVAPVLAPVVDEKPLG</sequence>